<keyword evidence="5 6" id="KW-0456">Lyase</keyword>
<keyword evidence="9" id="KW-1185">Reference proteome</keyword>
<keyword evidence="1 6" id="KW-0547">Nucleotide-binding</keyword>
<feature type="binding site" evidence="6">
    <location>
        <begin position="203"/>
        <end position="207"/>
    </location>
    <ligand>
        <name>AMP</name>
        <dbReference type="ChEBI" id="CHEBI:456215"/>
    </ligand>
</feature>
<comment type="function">
    <text evidence="6">Catalyzes the dehydration of the S-form of NAD(P)HX at the expense of ADP, which is converted to AMP. Together with NAD(P)HX epimerase, which catalyzes the epimerization of the S- and R-forms, the enzyme allows the repair of both epimers of NAD(P)HX, a damaged form of NAD(P)H that is a result of enzymatic or heat-dependent hydration.</text>
</comment>
<dbReference type="InterPro" id="IPR000631">
    <property type="entry name" value="CARKD"/>
</dbReference>
<dbReference type="GO" id="GO:0052856">
    <property type="term" value="F:NAD(P)HX epimerase activity"/>
    <property type="evidence" value="ECO:0007669"/>
    <property type="project" value="TreeGrafter"/>
</dbReference>
<comment type="cofactor">
    <cofactor evidence="6">
        <name>Mg(2+)</name>
        <dbReference type="ChEBI" id="CHEBI:18420"/>
    </cofactor>
</comment>
<comment type="catalytic activity">
    <reaction evidence="6">
        <text>(6S)-NADPHX + ADP = AMP + phosphate + NADPH + H(+)</text>
        <dbReference type="Rhea" id="RHEA:32235"/>
        <dbReference type="ChEBI" id="CHEBI:15378"/>
        <dbReference type="ChEBI" id="CHEBI:43474"/>
        <dbReference type="ChEBI" id="CHEBI:57783"/>
        <dbReference type="ChEBI" id="CHEBI:64076"/>
        <dbReference type="ChEBI" id="CHEBI:456215"/>
        <dbReference type="ChEBI" id="CHEBI:456216"/>
        <dbReference type="EC" id="4.2.1.136"/>
    </reaction>
</comment>
<keyword evidence="3 6" id="KW-0521">NADP</keyword>
<name>A0A437M5B9_9SPHN</name>
<sequence>MIEALDRGWLEAHPLPRVESSDDKNDRGRVLLVGGGAFVPGALRLTAEAVLRVGAGKLQMATVASAAMALGVLVPEAAMIALPADAGGEIAADAADHIADLVVRCDTLILGPGMIEGEGTVELVTRALATPRDDCSILLDAAAISCAGNLASAIAAHEGRIVLTPHHGEMAALTGHKRDHVAEDPATIAQEVADRFGAVVVLKAARTIIAAPGASPLVHASNCPGLGTGGSGDVLAGVIGGLLARGLGPRAAAAWGVWLHGAAGRIAADKIGPIGFLARDLPPELPGLLPK</sequence>
<evidence type="ECO:0000256" key="2">
    <source>
        <dbReference type="ARBA" id="ARBA00022840"/>
    </source>
</evidence>
<dbReference type="Pfam" id="PF01256">
    <property type="entry name" value="Carb_kinase"/>
    <property type="match status" value="1"/>
</dbReference>
<accession>A0A437M5B9</accession>
<dbReference type="InterPro" id="IPR017953">
    <property type="entry name" value="Carbohydrate_kinase_pred_CS"/>
</dbReference>
<dbReference type="EC" id="4.2.1.136" evidence="6"/>
<dbReference type="PROSITE" id="PS51383">
    <property type="entry name" value="YJEF_C_3"/>
    <property type="match status" value="1"/>
</dbReference>
<dbReference type="Gene3D" id="3.40.1190.20">
    <property type="match status" value="1"/>
</dbReference>
<dbReference type="CDD" id="cd01171">
    <property type="entry name" value="YXKO-related"/>
    <property type="match status" value="1"/>
</dbReference>
<feature type="binding site" evidence="6">
    <location>
        <position position="166"/>
    </location>
    <ligand>
        <name>(6S)-NADPHX</name>
        <dbReference type="ChEBI" id="CHEBI:64076"/>
    </ligand>
</feature>
<evidence type="ECO:0000256" key="1">
    <source>
        <dbReference type="ARBA" id="ARBA00022741"/>
    </source>
</evidence>
<comment type="caution">
    <text evidence="8">The sequence shown here is derived from an EMBL/GenBank/DDBJ whole genome shotgun (WGS) entry which is preliminary data.</text>
</comment>
<dbReference type="PROSITE" id="PS01050">
    <property type="entry name" value="YJEF_C_2"/>
    <property type="match status" value="1"/>
</dbReference>
<evidence type="ECO:0000256" key="4">
    <source>
        <dbReference type="ARBA" id="ARBA00023027"/>
    </source>
</evidence>
<dbReference type="EMBL" id="SACN01000001">
    <property type="protein sequence ID" value="RVT92773.1"/>
    <property type="molecule type" value="Genomic_DNA"/>
</dbReference>
<proteinExistence type="inferred from homology"/>
<feature type="binding site" evidence="6">
    <location>
        <position position="233"/>
    </location>
    <ligand>
        <name>(6S)-NADPHX</name>
        <dbReference type="ChEBI" id="CHEBI:64076"/>
    </ligand>
</feature>
<feature type="domain" description="YjeF C-terminal" evidence="7">
    <location>
        <begin position="7"/>
        <end position="291"/>
    </location>
</feature>
<feature type="binding site" evidence="6">
    <location>
        <position position="232"/>
    </location>
    <ligand>
        <name>AMP</name>
        <dbReference type="ChEBI" id="CHEBI:456215"/>
    </ligand>
</feature>
<evidence type="ECO:0000313" key="9">
    <source>
        <dbReference type="Proteomes" id="UP000282971"/>
    </source>
</evidence>
<dbReference type="GO" id="GO:0005524">
    <property type="term" value="F:ATP binding"/>
    <property type="evidence" value="ECO:0007669"/>
    <property type="project" value="UniProtKB-KW"/>
</dbReference>
<dbReference type="InterPro" id="IPR029056">
    <property type="entry name" value="Ribokinase-like"/>
</dbReference>
<feature type="binding site" evidence="6">
    <location>
        <position position="42"/>
    </location>
    <ligand>
        <name>(6S)-NADPHX</name>
        <dbReference type="ChEBI" id="CHEBI:64076"/>
    </ligand>
</feature>
<evidence type="ECO:0000256" key="3">
    <source>
        <dbReference type="ARBA" id="ARBA00022857"/>
    </source>
</evidence>
<keyword evidence="2 6" id="KW-0067">ATP-binding</keyword>
<evidence type="ECO:0000259" key="7">
    <source>
        <dbReference type="PROSITE" id="PS51383"/>
    </source>
</evidence>
<evidence type="ECO:0000256" key="5">
    <source>
        <dbReference type="ARBA" id="ARBA00023239"/>
    </source>
</evidence>
<organism evidence="8 9">
    <name type="scientific">Sphingomonas crocodyli</name>
    <dbReference type="NCBI Taxonomy" id="1979270"/>
    <lineage>
        <taxon>Bacteria</taxon>
        <taxon>Pseudomonadati</taxon>
        <taxon>Pseudomonadota</taxon>
        <taxon>Alphaproteobacteria</taxon>
        <taxon>Sphingomonadales</taxon>
        <taxon>Sphingomonadaceae</taxon>
        <taxon>Sphingomonas</taxon>
    </lineage>
</organism>
<dbReference type="AlphaFoldDB" id="A0A437M5B9"/>
<dbReference type="Proteomes" id="UP000282971">
    <property type="component" value="Unassembled WGS sequence"/>
</dbReference>
<dbReference type="NCBIfam" id="TIGR00196">
    <property type="entry name" value="yjeF_cterm"/>
    <property type="match status" value="1"/>
</dbReference>
<dbReference type="GO" id="GO:0110051">
    <property type="term" value="P:metabolite repair"/>
    <property type="evidence" value="ECO:0007669"/>
    <property type="project" value="TreeGrafter"/>
</dbReference>
<dbReference type="PANTHER" id="PTHR12592:SF0">
    <property type="entry name" value="ATP-DEPENDENT (S)-NAD(P)H-HYDRATE DEHYDRATASE"/>
    <property type="match status" value="1"/>
</dbReference>
<reference evidence="8 9" key="1">
    <citation type="submission" date="2019-01" db="EMBL/GenBank/DDBJ databases">
        <authorList>
            <person name="Chen W.-M."/>
        </authorList>
    </citation>
    <scope>NUCLEOTIDE SEQUENCE [LARGE SCALE GENOMIC DNA]</scope>
    <source>
        <strain evidence="8 9">CCP-7</strain>
    </source>
</reference>
<keyword evidence="4 6" id="KW-0520">NAD</keyword>
<dbReference type="SUPFAM" id="SSF53613">
    <property type="entry name" value="Ribokinase-like"/>
    <property type="match status" value="1"/>
</dbReference>
<evidence type="ECO:0000313" key="8">
    <source>
        <dbReference type="EMBL" id="RVT92773.1"/>
    </source>
</evidence>
<dbReference type="GO" id="GO:0046496">
    <property type="term" value="P:nicotinamide nucleotide metabolic process"/>
    <property type="evidence" value="ECO:0007669"/>
    <property type="project" value="UniProtKB-UniRule"/>
</dbReference>
<dbReference type="PANTHER" id="PTHR12592">
    <property type="entry name" value="ATP-DEPENDENT (S)-NAD(P)H-HYDRATE DEHYDRATASE FAMILY MEMBER"/>
    <property type="match status" value="1"/>
</dbReference>
<comment type="subunit">
    <text evidence="6">Homotetramer.</text>
</comment>
<comment type="similarity">
    <text evidence="6">Belongs to the NnrD/CARKD family.</text>
</comment>
<evidence type="ECO:0000256" key="6">
    <source>
        <dbReference type="HAMAP-Rule" id="MF_01965"/>
    </source>
</evidence>
<dbReference type="OrthoDB" id="9806925at2"/>
<protein>
    <recommendedName>
        <fullName evidence="6">ADP-dependent (S)-NAD(P)H-hydrate dehydratase</fullName>
        <ecNumber evidence="6">4.2.1.136</ecNumber>
    </recommendedName>
    <alternativeName>
        <fullName evidence="6">ADP-dependent NAD(P)HX dehydratase</fullName>
    </alternativeName>
</protein>
<gene>
    <name evidence="6" type="primary">nnrD</name>
    <name evidence="8" type="ORF">EOD43_02295</name>
</gene>
<dbReference type="GO" id="GO:0052855">
    <property type="term" value="F:ADP-dependent NAD(P)H-hydrate dehydratase activity"/>
    <property type="evidence" value="ECO:0007669"/>
    <property type="project" value="UniProtKB-UniRule"/>
</dbReference>
<dbReference type="RefSeq" id="WP_127740712.1">
    <property type="nucleotide sequence ID" value="NZ_SACN01000001.1"/>
</dbReference>
<dbReference type="HAMAP" id="MF_01965">
    <property type="entry name" value="NADHX_dehydratase"/>
    <property type="match status" value="1"/>
</dbReference>
<comment type="catalytic activity">
    <reaction evidence="6">
        <text>(6S)-NADHX + ADP = AMP + phosphate + NADH + H(+)</text>
        <dbReference type="Rhea" id="RHEA:32223"/>
        <dbReference type="ChEBI" id="CHEBI:15378"/>
        <dbReference type="ChEBI" id="CHEBI:43474"/>
        <dbReference type="ChEBI" id="CHEBI:57945"/>
        <dbReference type="ChEBI" id="CHEBI:64074"/>
        <dbReference type="ChEBI" id="CHEBI:456215"/>
        <dbReference type="ChEBI" id="CHEBI:456216"/>
        <dbReference type="EC" id="4.2.1.136"/>
    </reaction>
</comment>
<feature type="binding site" evidence="6">
    <location>
        <position position="113"/>
    </location>
    <ligand>
        <name>(6S)-NADPHX</name>
        <dbReference type="ChEBI" id="CHEBI:64076"/>
    </ligand>
</feature>